<accession>A0ABP0XRM6</accession>
<evidence type="ECO:0000313" key="1">
    <source>
        <dbReference type="EMBL" id="CAK9310816.1"/>
    </source>
</evidence>
<keyword evidence="2" id="KW-1185">Reference proteome</keyword>
<dbReference type="EMBL" id="OZ021744">
    <property type="protein sequence ID" value="CAK9310816.1"/>
    <property type="molecule type" value="Genomic_DNA"/>
</dbReference>
<dbReference type="Proteomes" id="UP001642487">
    <property type="component" value="Chromosome 10"/>
</dbReference>
<reference evidence="1 2" key="1">
    <citation type="submission" date="2024-03" db="EMBL/GenBank/DDBJ databases">
        <authorList>
            <person name="Gkanogiannis A."/>
            <person name="Becerra Lopez-Lavalle L."/>
        </authorList>
    </citation>
    <scope>NUCLEOTIDE SEQUENCE [LARGE SCALE GENOMIC DNA]</scope>
</reference>
<sequence>MYLYSCSIKHGSQCLVLFGWIARLNHYGIQAYGKIMIEGQNNEIVCLEMLYKIIYKPNADVDLITLLELHDGLAMSL</sequence>
<protein>
    <submittedName>
        <fullName evidence="1">Uncharacterized protein</fullName>
    </submittedName>
</protein>
<name>A0ABP0XRM6_9ROSI</name>
<evidence type="ECO:0000313" key="2">
    <source>
        <dbReference type="Proteomes" id="UP001642487"/>
    </source>
</evidence>
<organism evidence="1 2">
    <name type="scientific">Citrullus colocynthis</name>
    <name type="common">colocynth</name>
    <dbReference type="NCBI Taxonomy" id="252529"/>
    <lineage>
        <taxon>Eukaryota</taxon>
        <taxon>Viridiplantae</taxon>
        <taxon>Streptophyta</taxon>
        <taxon>Embryophyta</taxon>
        <taxon>Tracheophyta</taxon>
        <taxon>Spermatophyta</taxon>
        <taxon>Magnoliopsida</taxon>
        <taxon>eudicotyledons</taxon>
        <taxon>Gunneridae</taxon>
        <taxon>Pentapetalae</taxon>
        <taxon>rosids</taxon>
        <taxon>fabids</taxon>
        <taxon>Cucurbitales</taxon>
        <taxon>Cucurbitaceae</taxon>
        <taxon>Benincaseae</taxon>
        <taxon>Citrullus</taxon>
    </lineage>
</organism>
<gene>
    <name evidence="1" type="ORF">CITCOLO1_LOCUS2457</name>
</gene>
<proteinExistence type="predicted"/>